<gene>
    <name evidence="1" type="ORF">FSP39_023265</name>
</gene>
<dbReference type="Proteomes" id="UP001186944">
    <property type="component" value="Unassembled WGS sequence"/>
</dbReference>
<reference evidence="1" key="1">
    <citation type="submission" date="2019-08" db="EMBL/GenBank/DDBJ databases">
        <title>The improved chromosome-level genome for the pearl oyster Pinctada fucata martensii using PacBio sequencing and Hi-C.</title>
        <authorList>
            <person name="Zheng Z."/>
        </authorList>
    </citation>
    <scope>NUCLEOTIDE SEQUENCE</scope>
    <source>
        <strain evidence="1">ZZ-2019</strain>
        <tissue evidence="1">Adductor muscle</tissue>
    </source>
</reference>
<protein>
    <submittedName>
        <fullName evidence="1">Uncharacterized protein</fullName>
    </submittedName>
</protein>
<sequence>MSKSMFCVTHPGHGTKIIQFAQCVISALKVVVTNVYERVAVYATSITSFTAADICNDAVITEDRMHVALREGSETSGIITCPTTIQSTWSYEYSGMPCGSGSYVDTCTDKTMFNFNETNCNPLFSSMLYIFV</sequence>
<evidence type="ECO:0000313" key="1">
    <source>
        <dbReference type="EMBL" id="KAK3100659.1"/>
    </source>
</evidence>
<evidence type="ECO:0000313" key="2">
    <source>
        <dbReference type="Proteomes" id="UP001186944"/>
    </source>
</evidence>
<accession>A0AA88YJI3</accession>
<keyword evidence="2" id="KW-1185">Reference proteome</keyword>
<dbReference type="EMBL" id="VSWD01000006">
    <property type="protein sequence ID" value="KAK3100659.1"/>
    <property type="molecule type" value="Genomic_DNA"/>
</dbReference>
<comment type="caution">
    <text evidence="1">The sequence shown here is derived from an EMBL/GenBank/DDBJ whole genome shotgun (WGS) entry which is preliminary data.</text>
</comment>
<name>A0AA88YJI3_PINIB</name>
<dbReference type="AlphaFoldDB" id="A0AA88YJI3"/>
<organism evidence="1 2">
    <name type="scientific">Pinctada imbricata</name>
    <name type="common">Atlantic pearl-oyster</name>
    <name type="synonym">Pinctada martensii</name>
    <dbReference type="NCBI Taxonomy" id="66713"/>
    <lineage>
        <taxon>Eukaryota</taxon>
        <taxon>Metazoa</taxon>
        <taxon>Spiralia</taxon>
        <taxon>Lophotrochozoa</taxon>
        <taxon>Mollusca</taxon>
        <taxon>Bivalvia</taxon>
        <taxon>Autobranchia</taxon>
        <taxon>Pteriomorphia</taxon>
        <taxon>Pterioida</taxon>
        <taxon>Pterioidea</taxon>
        <taxon>Pteriidae</taxon>
        <taxon>Pinctada</taxon>
    </lineage>
</organism>
<proteinExistence type="predicted"/>